<sequence>MHLICNDSHTHLLQQIQRFKAQEPELAKPFSEPKPYLLQGIHGEGGARAAGAGEELGARGRSSGRGDLPVVDLVVDALGHSKGLPRRQ</sequence>
<evidence type="ECO:0000313" key="2">
    <source>
        <dbReference type="EMBL" id="PNT66691.1"/>
    </source>
</evidence>
<feature type="region of interest" description="Disordered" evidence="1">
    <location>
        <begin position="31"/>
        <end position="67"/>
    </location>
</feature>
<evidence type="ECO:0000313" key="3">
    <source>
        <dbReference type="EnsemblPlants" id="PNT66691"/>
    </source>
</evidence>
<name>A0A2K2CXE1_BRADI</name>
<gene>
    <name evidence="2" type="ORF">BRADI_3g15775v3</name>
</gene>
<protein>
    <submittedName>
        <fullName evidence="2 3">Uncharacterized protein</fullName>
    </submittedName>
</protein>
<keyword evidence="4" id="KW-1185">Reference proteome</keyword>
<reference evidence="2 3" key="1">
    <citation type="journal article" date="2010" name="Nature">
        <title>Genome sequencing and analysis of the model grass Brachypodium distachyon.</title>
        <authorList>
            <consortium name="International Brachypodium Initiative"/>
        </authorList>
    </citation>
    <scope>NUCLEOTIDE SEQUENCE [LARGE SCALE GENOMIC DNA]</scope>
    <source>
        <strain evidence="2 3">Bd21</strain>
    </source>
</reference>
<evidence type="ECO:0000256" key="1">
    <source>
        <dbReference type="SAM" id="MobiDB-lite"/>
    </source>
</evidence>
<accession>A0A2K2CXE1</accession>
<dbReference type="Gramene" id="PNT66691">
    <property type="protein sequence ID" value="PNT66691"/>
    <property type="gene ID" value="BRADI_3g15775v3"/>
</dbReference>
<dbReference type="Proteomes" id="UP000008810">
    <property type="component" value="Chromosome 3"/>
</dbReference>
<feature type="compositionally biased region" description="Low complexity" evidence="1">
    <location>
        <begin position="49"/>
        <end position="67"/>
    </location>
</feature>
<reference evidence="2" key="2">
    <citation type="submission" date="2017-06" db="EMBL/GenBank/DDBJ databases">
        <title>WGS assembly of Brachypodium distachyon.</title>
        <authorList>
            <consortium name="The International Brachypodium Initiative"/>
            <person name="Lucas S."/>
            <person name="Harmon-Smith M."/>
            <person name="Lail K."/>
            <person name="Tice H."/>
            <person name="Grimwood J."/>
            <person name="Bruce D."/>
            <person name="Barry K."/>
            <person name="Shu S."/>
            <person name="Lindquist E."/>
            <person name="Wang M."/>
            <person name="Pitluck S."/>
            <person name="Vogel J.P."/>
            <person name="Garvin D.F."/>
            <person name="Mockler T.C."/>
            <person name="Schmutz J."/>
            <person name="Rokhsar D."/>
            <person name="Bevan M.W."/>
        </authorList>
    </citation>
    <scope>NUCLEOTIDE SEQUENCE</scope>
    <source>
        <strain evidence="2">Bd21</strain>
    </source>
</reference>
<proteinExistence type="predicted"/>
<dbReference type="InParanoid" id="A0A2K2CXE1"/>
<dbReference type="AlphaFoldDB" id="A0A2K2CXE1"/>
<organism evidence="2">
    <name type="scientific">Brachypodium distachyon</name>
    <name type="common">Purple false brome</name>
    <name type="synonym">Trachynia distachya</name>
    <dbReference type="NCBI Taxonomy" id="15368"/>
    <lineage>
        <taxon>Eukaryota</taxon>
        <taxon>Viridiplantae</taxon>
        <taxon>Streptophyta</taxon>
        <taxon>Embryophyta</taxon>
        <taxon>Tracheophyta</taxon>
        <taxon>Spermatophyta</taxon>
        <taxon>Magnoliopsida</taxon>
        <taxon>Liliopsida</taxon>
        <taxon>Poales</taxon>
        <taxon>Poaceae</taxon>
        <taxon>BOP clade</taxon>
        <taxon>Pooideae</taxon>
        <taxon>Stipodae</taxon>
        <taxon>Brachypodieae</taxon>
        <taxon>Brachypodium</taxon>
    </lineage>
</organism>
<evidence type="ECO:0000313" key="4">
    <source>
        <dbReference type="Proteomes" id="UP000008810"/>
    </source>
</evidence>
<dbReference type="EMBL" id="CM000882">
    <property type="protein sequence ID" value="PNT66691.1"/>
    <property type="molecule type" value="Genomic_DNA"/>
</dbReference>
<reference evidence="3" key="3">
    <citation type="submission" date="2018-08" db="UniProtKB">
        <authorList>
            <consortium name="EnsemblPlants"/>
        </authorList>
    </citation>
    <scope>IDENTIFICATION</scope>
    <source>
        <strain evidence="3">cv. Bd21</strain>
    </source>
</reference>
<dbReference type="EnsemblPlants" id="PNT66691">
    <property type="protein sequence ID" value="PNT66691"/>
    <property type="gene ID" value="BRADI_3g15775v3"/>
</dbReference>